<dbReference type="GO" id="GO:0005096">
    <property type="term" value="F:GTPase activator activity"/>
    <property type="evidence" value="ECO:0007669"/>
    <property type="project" value="InterPro"/>
</dbReference>
<evidence type="ECO:0000313" key="1">
    <source>
        <dbReference type="EMBL" id="CAG7718551.1"/>
    </source>
</evidence>
<dbReference type="InterPro" id="IPR045700">
    <property type="entry name" value="Rab3GAP1"/>
</dbReference>
<dbReference type="Proteomes" id="UP000708208">
    <property type="component" value="Unassembled WGS sequence"/>
</dbReference>
<sequence>MELSEEEQFEDFTTASDWEHFTAHLERLLIEWQTRPIEQENLVEQWAVLHEKVSFSDFPFKFSYFKKIEPSKPDLMTTSINPSSSIDSIPPYLMSAVSKENDAFPPKFSPHKVADYFDVKEFAVLSSAGLEPMQNESKLKALLSSACMALNNTNSVFPIFIQYHHWNQQYYCGIAEYAGTRTSFQMVHLKNVANQHKYLSGLLSIFKSKMNPTLSASVGVTAHFFYKMQTWHSKFNFDSFPPEIFDEMNPKPGDETSKPNSWSRCHAFTSFLPFGSLDDPFQELELVAGWPYLPEDVVVDSPSYSDLEPTNAPEWYFSLRPHTQAEFRLHDLADGVWNLKAENRTIEEILGKKLDNSGDLQYISALERLALVNSPLPQLNRVISNVNRAQKQLLFSPAQYQDLAPLSQEQLDMVLPFLFPDAASDPPYPYPSAFDRLPEFEKEQIASLVDGLQGIKSAPMGSLVWRLAVVLSYLNTYVGFAGAVAHLWAELVLELRYRWENSIEIPGKPSLQLCNVSGLMEPILFQVFYYRKITH</sequence>
<dbReference type="EMBL" id="CAJVCH010054242">
    <property type="protein sequence ID" value="CAG7718551.1"/>
    <property type="molecule type" value="Genomic_DNA"/>
</dbReference>
<dbReference type="PANTHER" id="PTHR21422">
    <property type="entry name" value="RAB3 GTPASE-ACTIVATING PROTEIN CATALYTIC SUBUNIT"/>
    <property type="match status" value="1"/>
</dbReference>
<proteinExistence type="predicted"/>
<dbReference type="PANTHER" id="PTHR21422:SF9">
    <property type="entry name" value="RAB3 GTPASE-ACTIVATING PROTEIN CATALYTIC SUBUNIT"/>
    <property type="match status" value="1"/>
</dbReference>
<comment type="caution">
    <text evidence="1">The sequence shown here is derived from an EMBL/GenBank/DDBJ whole genome shotgun (WGS) entry which is preliminary data.</text>
</comment>
<evidence type="ECO:0008006" key="3">
    <source>
        <dbReference type="Google" id="ProtNLM"/>
    </source>
</evidence>
<keyword evidence="2" id="KW-1185">Reference proteome</keyword>
<dbReference type="AlphaFoldDB" id="A0A8J2JDL9"/>
<reference evidence="1" key="1">
    <citation type="submission" date="2021-06" db="EMBL/GenBank/DDBJ databases">
        <authorList>
            <person name="Hodson N. C."/>
            <person name="Mongue J. A."/>
            <person name="Jaron S. K."/>
        </authorList>
    </citation>
    <scope>NUCLEOTIDE SEQUENCE</scope>
</reference>
<gene>
    <name evidence="1" type="ORF">AFUS01_LOCUS7935</name>
</gene>
<name>A0A8J2JDL9_9HEXA</name>
<protein>
    <recommendedName>
        <fullName evidence="3">Rab3 GTPase-activating protein catalytic subunit</fullName>
    </recommendedName>
</protein>
<dbReference type="OrthoDB" id="17346at2759"/>
<evidence type="ECO:0000313" key="2">
    <source>
        <dbReference type="Proteomes" id="UP000708208"/>
    </source>
</evidence>
<organism evidence="1 2">
    <name type="scientific">Allacma fusca</name>
    <dbReference type="NCBI Taxonomy" id="39272"/>
    <lineage>
        <taxon>Eukaryota</taxon>
        <taxon>Metazoa</taxon>
        <taxon>Ecdysozoa</taxon>
        <taxon>Arthropoda</taxon>
        <taxon>Hexapoda</taxon>
        <taxon>Collembola</taxon>
        <taxon>Symphypleona</taxon>
        <taxon>Sminthuridae</taxon>
        <taxon>Allacma</taxon>
    </lineage>
</organism>
<accession>A0A8J2JDL9</accession>